<dbReference type="GO" id="GO:0046417">
    <property type="term" value="P:chorismate metabolic process"/>
    <property type="evidence" value="ECO:0007669"/>
    <property type="project" value="InterPro"/>
</dbReference>
<dbReference type="RefSeq" id="WP_092104374.1">
    <property type="nucleotide sequence ID" value="NZ_FOOT01000007.1"/>
</dbReference>
<dbReference type="Pfam" id="PF00793">
    <property type="entry name" value="DAHP_synth_1"/>
    <property type="match status" value="1"/>
</dbReference>
<dbReference type="Pfam" id="PF01817">
    <property type="entry name" value="CM_2"/>
    <property type="match status" value="1"/>
</dbReference>
<evidence type="ECO:0000256" key="2">
    <source>
        <dbReference type="ARBA" id="ARBA00022679"/>
    </source>
</evidence>
<dbReference type="OrthoDB" id="9780456at2"/>
<sequence length="371" mass="40990">MSTTSNLNTVAKTKILNGGPLPTVIAGPCSAESEEQMLQTARELKKDHRVSIFRAGIWKPRTRPGMFEGVGTVGLEWLQTVKQETGLLTTVEVANTQHVEEALKYGVDILWVGARTTVNPFSVQEIADALRGTDIPVMVKNPVNPDIQLWLGALERLNQAGITDLALIHRGFSTPSNKPYRNHPKWQTIQEIRSLAPGIPLLCDPSHIAGRRDLLETVSQQALRLGADGLMIETHINPDVALSDASQQVTPSGLDKLLTVLDLESERVAQPEQLQDLRSLIDKLDHELLNVLFLRADVSKRIGEYKRANALDIYQSGRWQQLIENRLKAAGDIGLDEEFVRAIFDAIHGFSLGIQNEVFANPAVATRVSQE</sequence>
<dbReference type="PANTHER" id="PTHR43018:SF1">
    <property type="entry name" value="PROTEIN AROA(G)"/>
    <property type="match status" value="1"/>
</dbReference>
<name>A0A1I2Y0Q9_9BACT</name>
<feature type="domain" description="Chorismate mutase" evidence="3">
    <location>
        <begin position="268"/>
        <end position="359"/>
    </location>
</feature>
<proteinExistence type="predicted"/>
<dbReference type="SUPFAM" id="SSF48600">
    <property type="entry name" value="Chorismate mutase II"/>
    <property type="match status" value="1"/>
</dbReference>
<dbReference type="STRING" id="1436961.SAMN05421739_10719"/>
<dbReference type="InterPro" id="IPR036979">
    <property type="entry name" value="CM_dom_sf"/>
</dbReference>
<dbReference type="EMBL" id="FOOT01000007">
    <property type="protein sequence ID" value="SFH19215.1"/>
    <property type="molecule type" value="Genomic_DNA"/>
</dbReference>
<dbReference type="AlphaFoldDB" id="A0A1I2Y0Q9"/>
<dbReference type="Gene3D" id="1.20.59.10">
    <property type="entry name" value="Chorismate mutase"/>
    <property type="match status" value="1"/>
</dbReference>
<protein>
    <recommendedName>
        <fullName evidence="1">chorismate mutase</fullName>
        <ecNumber evidence="1">5.4.99.5</ecNumber>
    </recommendedName>
</protein>
<reference evidence="5" key="1">
    <citation type="submission" date="2016-10" db="EMBL/GenBank/DDBJ databases">
        <authorList>
            <person name="Varghese N."/>
            <person name="Submissions S."/>
        </authorList>
    </citation>
    <scope>NUCLEOTIDE SEQUENCE [LARGE SCALE GENOMIC DNA]</scope>
    <source>
        <strain evidence="5">LP51</strain>
    </source>
</reference>
<dbReference type="Gene3D" id="3.20.20.70">
    <property type="entry name" value="Aldolase class I"/>
    <property type="match status" value="1"/>
</dbReference>
<dbReference type="InterPro" id="IPR052899">
    <property type="entry name" value="Class-I_DAHP_synthase"/>
</dbReference>
<dbReference type="GO" id="GO:0016740">
    <property type="term" value="F:transferase activity"/>
    <property type="evidence" value="ECO:0007669"/>
    <property type="project" value="UniProtKB-KW"/>
</dbReference>
<dbReference type="Proteomes" id="UP000198724">
    <property type="component" value="Unassembled WGS sequence"/>
</dbReference>
<gene>
    <name evidence="4" type="ORF">SAMN05421739_10719</name>
</gene>
<organism evidence="4 5">
    <name type="scientific">Pontibacter chinhatensis</name>
    <dbReference type="NCBI Taxonomy" id="1436961"/>
    <lineage>
        <taxon>Bacteria</taxon>
        <taxon>Pseudomonadati</taxon>
        <taxon>Bacteroidota</taxon>
        <taxon>Cytophagia</taxon>
        <taxon>Cytophagales</taxon>
        <taxon>Hymenobacteraceae</taxon>
        <taxon>Pontibacter</taxon>
    </lineage>
</organism>
<accession>A0A1I2Y0Q9</accession>
<dbReference type="GO" id="GO:0004106">
    <property type="term" value="F:chorismate mutase activity"/>
    <property type="evidence" value="ECO:0007669"/>
    <property type="project" value="UniProtKB-EC"/>
</dbReference>
<dbReference type="SMART" id="SM00830">
    <property type="entry name" value="CM_2"/>
    <property type="match status" value="1"/>
</dbReference>
<dbReference type="InterPro" id="IPR002701">
    <property type="entry name" value="CM_II_prokaryot"/>
</dbReference>
<evidence type="ECO:0000256" key="1">
    <source>
        <dbReference type="ARBA" id="ARBA00012404"/>
    </source>
</evidence>
<dbReference type="InterPro" id="IPR013785">
    <property type="entry name" value="Aldolase_TIM"/>
</dbReference>
<keyword evidence="5" id="KW-1185">Reference proteome</keyword>
<evidence type="ECO:0000313" key="4">
    <source>
        <dbReference type="EMBL" id="SFH19215.1"/>
    </source>
</evidence>
<dbReference type="InterPro" id="IPR036263">
    <property type="entry name" value="Chorismate_II_sf"/>
</dbReference>
<dbReference type="PROSITE" id="PS51168">
    <property type="entry name" value="CHORISMATE_MUT_2"/>
    <property type="match status" value="1"/>
</dbReference>
<evidence type="ECO:0000259" key="3">
    <source>
        <dbReference type="PROSITE" id="PS51168"/>
    </source>
</evidence>
<dbReference type="EC" id="5.4.99.5" evidence="1"/>
<dbReference type="PANTHER" id="PTHR43018">
    <property type="entry name" value="PHOSPHO-2-DEHYDRO-3-DEOXYHEPTONATE ALDOLASE"/>
    <property type="match status" value="1"/>
</dbReference>
<keyword evidence="2" id="KW-0808">Transferase</keyword>
<dbReference type="InterPro" id="IPR006218">
    <property type="entry name" value="DAHP1/KDSA"/>
</dbReference>
<dbReference type="SUPFAM" id="SSF51569">
    <property type="entry name" value="Aldolase"/>
    <property type="match status" value="1"/>
</dbReference>
<evidence type="ECO:0000313" key="5">
    <source>
        <dbReference type="Proteomes" id="UP000198724"/>
    </source>
</evidence>